<dbReference type="InterPro" id="IPR023772">
    <property type="entry name" value="DNA-bd_HTH_TetR-type_CS"/>
</dbReference>
<dbReference type="PANTHER" id="PTHR30055">
    <property type="entry name" value="HTH-TYPE TRANSCRIPTIONAL REGULATOR RUTR"/>
    <property type="match status" value="1"/>
</dbReference>
<evidence type="ECO:0000256" key="3">
    <source>
        <dbReference type="ARBA" id="ARBA00023163"/>
    </source>
</evidence>
<dbReference type="InterPro" id="IPR001647">
    <property type="entry name" value="HTH_TetR"/>
</dbReference>
<dbReference type="SUPFAM" id="SSF46689">
    <property type="entry name" value="Homeodomain-like"/>
    <property type="match status" value="1"/>
</dbReference>
<comment type="caution">
    <text evidence="6">The sequence shown here is derived from an EMBL/GenBank/DDBJ whole genome shotgun (WGS) entry which is preliminary data.</text>
</comment>
<dbReference type="Pfam" id="PF17754">
    <property type="entry name" value="TetR_C_14"/>
    <property type="match status" value="1"/>
</dbReference>
<keyword evidence="7" id="KW-1185">Reference proteome</keyword>
<evidence type="ECO:0000256" key="2">
    <source>
        <dbReference type="ARBA" id="ARBA00023125"/>
    </source>
</evidence>
<feature type="domain" description="HTH tetR-type" evidence="5">
    <location>
        <begin position="22"/>
        <end position="82"/>
    </location>
</feature>
<accession>A0ABV1K7B4</accession>
<keyword evidence="1" id="KW-0805">Transcription regulation</keyword>
<dbReference type="InterPro" id="IPR009057">
    <property type="entry name" value="Homeodomain-like_sf"/>
</dbReference>
<gene>
    <name evidence="6" type="ORF">WIS52_03300</name>
</gene>
<sequence>MGAEQTDLRALPEPGRRERKKAATRAALAAAALRLCSERGPEHVTIEQIADVADVAPRTFFNYFASKEEAVVAGDGASAITLVEAFVARPGDEPVIESLRHALRAVVSEPGYRDRVLRMRTLRGHPTLVAHQLAAFMARERALAEAIAVRTGSDPARDLYPALVASATIAGMRVAVQHWLGDHGTDPRDPDLEELVDEVMALFDTGLRAVART</sequence>
<feature type="DNA-binding region" description="H-T-H motif" evidence="4">
    <location>
        <begin position="45"/>
        <end position="64"/>
    </location>
</feature>
<proteinExistence type="predicted"/>
<keyword evidence="2 4" id="KW-0238">DNA-binding</keyword>
<dbReference type="InterPro" id="IPR050109">
    <property type="entry name" value="HTH-type_TetR-like_transc_reg"/>
</dbReference>
<dbReference type="Gene3D" id="1.10.357.10">
    <property type="entry name" value="Tetracycline Repressor, domain 2"/>
    <property type="match status" value="1"/>
</dbReference>
<evidence type="ECO:0000256" key="4">
    <source>
        <dbReference type="PROSITE-ProRule" id="PRU00335"/>
    </source>
</evidence>
<reference evidence="6 7" key="1">
    <citation type="submission" date="2024-03" db="EMBL/GenBank/DDBJ databases">
        <title>Draft genome sequence of Pseudonocardia nematodicida JCM 31783.</title>
        <authorList>
            <person name="Butdee W."/>
            <person name="Duangmal K."/>
        </authorList>
    </citation>
    <scope>NUCLEOTIDE SEQUENCE [LARGE SCALE GENOMIC DNA]</scope>
    <source>
        <strain evidence="6 7">JCM 31783</strain>
    </source>
</reference>
<protein>
    <submittedName>
        <fullName evidence="6">TetR family transcriptional regulator</fullName>
    </submittedName>
</protein>
<keyword evidence="3" id="KW-0804">Transcription</keyword>
<organism evidence="6 7">
    <name type="scientific">Pseudonocardia nematodicida</name>
    <dbReference type="NCBI Taxonomy" id="1206997"/>
    <lineage>
        <taxon>Bacteria</taxon>
        <taxon>Bacillati</taxon>
        <taxon>Actinomycetota</taxon>
        <taxon>Actinomycetes</taxon>
        <taxon>Pseudonocardiales</taxon>
        <taxon>Pseudonocardiaceae</taxon>
        <taxon>Pseudonocardia</taxon>
    </lineage>
</organism>
<evidence type="ECO:0000259" key="5">
    <source>
        <dbReference type="PROSITE" id="PS50977"/>
    </source>
</evidence>
<evidence type="ECO:0000256" key="1">
    <source>
        <dbReference type="ARBA" id="ARBA00023015"/>
    </source>
</evidence>
<evidence type="ECO:0000313" key="7">
    <source>
        <dbReference type="Proteomes" id="UP001494902"/>
    </source>
</evidence>
<dbReference type="Proteomes" id="UP001494902">
    <property type="component" value="Unassembled WGS sequence"/>
</dbReference>
<dbReference type="PROSITE" id="PS50977">
    <property type="entry name" value="HTH_TETR_2"/>
    <property type="match status" value="1"/>
</dbReference>
<dbReference type="PROSITE" id="PS01081">
    <property type="entry name" value="HTH_TETR_1"/>
    <property type="match status" value="1"/>
</dbReference>
<dbReference type="InterPro" id="IPR041347">
    <property type="entry name" value="MftR_C"/>
</dbReference>
<dbReference type="Gene3D" id="1.10.10.60">
    <property type="entry name" value="Homeodomain-like"/>
    <property type="match status" value="1"/>
</dbReference>
<evidence type="ECO:0000313" key="6">
    <source>
        <dbReference type="EMBL" id="MEQ3549487.1"/>
    </source>
</evidence>
<dbReference type="Pfam" id="PF00440">
    <property type="entry name" value="TetR_N"/>
    <property type="match status" value="1"/>
</dbReference>
<name>A0ABV1K7B4_9PSEU</name>
<dbReference type="PANTHER" id="PTHR30055:SF238">
    <property type="entry name" value="MYCOFACTOCIN BIOSYNTHESIS TRANSCRIPTIONAL REGULATOR MFTR-RELATED"/>
    <property type="match status" value="1"/>
</dbReference>
<dbReference type="EMBL" id="JBEDNQ010000001">
    <property type="protein sequence ID" value="MEQ3549487.1"/>
    <property type="molecule type" value="Genomic_DNA"/>
</dbReference>
<dbReference type="RefSeq" id="WP_349296560.1">
    <property type="nucleotide sequence ID" value="NZ_JBEDNQ010000001.1"/>
</dbReference>